<reference evidence="1" key="1">
    <citation type="submission" date="2018-11" db="EMBL/GenBank/DDBJ databases">
        <authorList>
            <consortium name="Genoscope - CEA"/>
            <person name="William W."/>
        </authorList>
    </citation>
    <scope>NUCLEOTIDE SEQUENCE</scope>
</reference>
<organism evidence="1">
    <name type="scientific">Brassica oleracea</name>
    <name type="common">Wild cabbage</name>
    <dbReference type="NCBI Taxonomy" id="3712"/>
    <lineage>
        <taxon>Eukaryota</taxon>
        <taxon>Viridiplantae</taxon>
        <taxon>Streptophyta</taxon>
        <taxon>Embryophyta</taxon>
        <taxon>Tracheophyta</taxon>
        <taxon>Spermatophyta</taxon>
        <taxon>Magnoliopsida</taxon>
        <taxon>eudicotyledons</taxon>
        <taxon>Gunneridae</taxon>
        <taxon>Pentapetalae</taxon>
        <taxon>rosids</taxon>
        <taxon>malvids</taxon>
        <taxon>Brassicales</taxon>
        <taxon>Brassicaceae</taxon>
        <taxon>Brassiceae</taxon>
        <taxon>Brassica</taxon>
    </lineage>
</organism>
<accession>A0A3P6AVE9</accession>
<proteinExistence type="predicted"/>
<dbReference type="AlphaFoldDB" id="A0A3P6AVE9"/>
<protein>
    <submittedName>
        <fullName evidence="1">Uncharacterized protein</fullName>
    </submittedName>
</protein>
<dbReference type="EMBL" id="LR031872">
    <property type="protein sequence ID" value="VDC98036.1"/>
    <property type="molecule type" value="Genomic_DNA"/>
</dbReference>
<sequence length="46" mass="4943">MATLISLSPNQKCRLSASSKTLEMVQGLRLVSPQIKPISSGKTLTK</sequence>
<gene>
    <name evidence="1" type="ORF">BOLC3T19838H</name>
</gene>
<evidence type="ECO:0000313" key="1">
    <source>
        <dbReference type="EMBL" id="VDC98036.1"/>
    </source>
</evidence>
<name>A0A3P6AVE9_BRAOL</name>